<sequence>MGWRLPCSVDRQVTLRKNRNSLVWVRLFVDELVLQRHPALNPAGVVYNIVLEETGPKLGCLPLEVR</sequence>
<gene>
    <name evidence="1" type="ORF">KOR34_14870</name>
</gene>
<dbReference type="AlphaFoldDB" id="A0A5C5VEJ9"/>
<evidence type="ECO:0000313" key="1">
    <source>
        <dbReference type="EMBL" id="TWT36581.1"/>
    </source>
</evidence>
<dbReference type="Proteomes" id="UP000316714">
    <property type="component" value="Unassembled WGS sequence"/>
</dbReference>
<keyword evidence="2" id="KW-1185">Reference proteome</keyword>
<evidence type="ECO:0000313" key="2">
    <source>
        <dbReference type="Proteomes" id="UP000316714"/>
    </source>
</evidence>
<dbReference type="EMBL" id="SIHJ01000001">
    <property type="protein sequence ID" value="TWT36581.1"/>
    <property type="molecule type" value="Genomic_DNA"/>
</dbReference>
<accession>A0A5C5VEJ9</accession>
<organism evidence="1 2">
    <name type="scientific">Posidoniimonas corsicana</name>
    <dbReference type="NCBI Taxonomy" id="1938618"/>
    <lineage>
        <taxon>Bacteria</taxon>
        <taxon>Pseudomonadati</taxon>
        <taxon>Planctomycetota</taxon>
        <taxon>Planctomycetia</taxon>
        <taxon>Pirellulales</taxon>
        <taxon>Lacipirellulaceae</taxon>
        <taxon>Posidoniimonas</taxon>
    </lineage>
</organism>
<comment type="caution">
    <text evidence="1">The sequence shown here is derived from an EMBL/GenBank/DDBJ whole genome shotgun (WGS) entry which is preliminary data.</text>
</comment>
<protein>
    <submittedName>
        <fullName evidence="1">Uncharacterized protein</fullName>
    </submittedName>
</protein>
<proteinExistence type="predicted"/>
<reference evidence="1 2" key="1">
    <citation type="submission" date="2019-02" db="EMBL/GenBank/DDBJ databases">
        <title>Deep-cultivation of Planctomycetes and their phenomic and genomic characterization uncovers novel biology.</title>
        <authorList>
            <person name="Wiegand S."/>
            <person name="Jogler M."/>
            <person name="Boedeker C."/>
            <person name="Pinto D."/>
            <person name="Vollmers J."/>
            <person name="Rivas-Marin E."/>
            <person name="Kohn T."/>
            <person name="Peeters S.H."/>
            <person name="Heuer A."/>
            <person name="Rast P."/>
            <person name="Oberbeckmann S."/>
            <person name="Bunk B."/>
            <person name="Jeske O."/>
            <person name="Meyerdierks A."/>
            <person name="Storesund J.E."/>
            <person name="Kallscheuer N."/>
            <person name="Luecker S."/>
            <person name="Lage O.M."/>
            <person name="Pohl T."/>
            <person name="Merkel B.J."/>
            <person name="Hornburger P."/>
            <person name="Mueller R.-W."/>
            <person name="Bruemmer F."/>
            <person name="Labrenz M."/>
            <person name="Spormann A.M."/>
            <person name="Op Den Camp H."/>
            <person name="Overmann J."/>
            <person name="Amann R."/>
            <person name="Jetten M.S.M."/>
            <person name="Mascher T."/>
            <person name="Medema M.H."/>
            <person name="Devos D.P."/>
            <person name="Kaster A.-K."/>
            <person name="Ovreas L."/>
            <person name="Rohde M."/>
            <person name="Galperin M.Y."/>
            <person name="Jogler C."/>
        </authorList>
    </citation>
    <scope>NUCLEOTIDE SEQUENCE [LARGE SCALE GENOMIC DNA]</scope>
    <source>
        <strain evidence="1 2">KOR34</strain>
    </source>
</reference>
<name>A0A5C5VEJ9_9BACT</name>